<dbReference type="Pfam" id="PF00563">
    <property type="entry name" value="EAL"/>
    <property type="match status" value="1"/>
</dbReference>
<dbReference type="PANTHER" id="PTHR33121:SF70">
    <property type="entry name" value="SIGNALING PROTEIN YKOW"/>
    <property type="match status" value="1"/>
</dbReference>
<dbReference type="SUPFAM" id="SSF141868">
    <property type="entry name" value="EAL domain-like"/>
    <property type="match status" value="1"/>
</dbReference>
<dbReference type="InterPro" id="IPR050706">
    <property type="entry name" value="Cyclic-di-GMP_PDE-like"/>
</dbReference>
<dbReference type="SMART" id="SM00052">
    <property type="entry name" value="EAL"/>
    <property type="match status" value="1"/>
</dbReference>
<dbReference type="STRING" id="273678.RS84_01204"/>
<proteinExistence type="predicted"/>
<accession>A0A0M2HVF9</accession>
<dbReference type="Gene3D" id="3.20.20.450">
    <property type="entry name" value="EAL domain"/>
    <property type="match status" value="1"/>
</dbReference>
<evidence type="ECO:0000313" key="2">
    <source>
        <dbReference type="EMBL" id="KJL48444.1"/>
    </source>
</evidence>
<protein>
    <submittedName>
        <fullName evidence="2">Putative EAL-domain containing protein YkuI</fullName>
    </submittedName>
</protein>
<dbReference type="PANTHER" id="PTHR33121">
    <property type="entry name" value="CYCLIC DI-GMP PHOSPHODIESTERASE PDEF"/>
    <property type="match status" value="1"/>
</dbReference>
<gene>
    <name evidence="2" type="primary">ykuI</name>
    <name evidence="2" type="ORF">RS84_01204</name>
</gene>
<dbReference type="GO" id="GO:0071111">
    <property type="term" value="F:cyclic-guanylate-specific phosphodiesterase activity"/>
    <property type="evidence" value="ECO:0007669"/>
    <property type="project" value="InterPro"/>
</dbReference>
<evidence type="ECO:0000313" key="3">
    <source>
        <dbReference type="Proteomes" id="UP000033900"/>
    </source>
</evidence>
<dbReference type="RefSeq" id="WP_082062067.1">
    <property type="nucleotide sequence ID" value="NZ_JYJB01000007.1"/>
</dbReference>
<evidence type="ECO:0000259" key="1">
    <source>
        <dbReference type="PROSITE" id="PS50883"/>
    </source>
</evidence>
<dbReference type="Proteomes" id="UP000033900">
    <property type="component" value="Unassembled WGS sequence"/>
</dbReference>
<dbReference type="CDD" id="cd01948">
    <property type="entry name" value="EAL"/>
    <property type="match status" value="1"/>
</dbReference>
<organism evidence="2 3">
    <name type="scientific">Microbacterium hydrocarbonoxydans</name>
    <dbReference type="NCBI Taxonomy" id="273678"/>
    <lineage>
        <taxon>Bacteria</taxon>
        <taxon>Bacillati</taxon>
        <taxon>Actinomycetota</taxon>
        <taxon>Actinomycetes</taxon>
        <taxon>Micrococcales</taxon>
        <taxon>Microbacteriaceae</taxon>
        <taxon>Microbacterium</taxon>
    </lineage>
</organism>
<keyword evidence="3" id="KW-1185">Reference proteome</keyword>
<dbReference type="PATRIC" id="fig|273678.4.peg.1201"/>
<sequence length="249" mass="26694">MTNRGRADAAGILSEFPRATIVFQPIVDLHEWRVVGFEALARFEDGAPPPLHLDRAGSMGIRAELELLLIEQAIEAMHALPAELSVTFNASGATILRPELAEMLRDLPRQWGLEIYEGATTADLATVRERVTELGGTLLVDDAGAVCADENRITVLRPDVVKIDRALFWQVADDLDAKARLTALLAAARAAGASVLVEGVSDAEQVERARELGSDYAQGYHLGFPAAASQIGEVLADLHRSIGVDAPGL</sequence>
<dbReference type="PROSITE" id="PS50883">
    <property type="entry name" value="EAL"/>
    <property type="match status" value="1"/>
</dbReference>
<comment type="caution">
    <text evidence="2">The sequence shown here is derived from an EMBL/GenBank/DDBJ whole genome shotgun (WGS) entry which is preliminary data.</text>
</comment>
<dbReference type="OrthoDB" id="23692at2"/>
<name>A0A0M2HVF9_9MICO</name>
<dbReference type="InterPro" id="IPR035919">
    <property type="entry name" value="EAL_sf"/>
</dbReference>
<dbReference type="AlphaFoldDB" id="A0A0M2HVF9"/>
<feature type="domain" description="EAL" evidence="1">
    <location>
        <begin position="2"/>
        <end position="239"/>
    </location>
</feature>
<dbReference type="EMBL" id="JYJB01000007">
    <property type="protein sequence ID" value="KJL48444.1"/>
    <property type="molecule type" value="Genomic_DNA"/>
</dbReference>
<dbReference type="InterPro" id="IPR001633">
    <property type="entry name" value="EAL_dom"/>
</dbReference>
<reference evidence="2 3" key="1">
    <citation type="submission" date="2015-02" db="EMBL/GenBank/DDBJ databases">
        <title>Draft genome sequences of ten Microbacterium spp. with emphasis on heavy metal contaminated environments.</title>
        <authorList>
            <person name="Corretto E."/>
        </authorList>
    </citation>
    <scope>NUCLEOTIDE SEQUENCE [LARGE SCALE GENOMIC DNA]</scope>
    <source>
        <strain evidence="2 3">SA35</strain>
    </source>
</reference>